<dbReference type="Proteomes" id="UP000193144">
    <property type="component" value="Unassembled WGS sequence"/>
</dbReference>
<dbReference type="EMBL" id="MCFA01000392">
    <property type="protein sequence ID" value="ORX92441.1"/>
    <property type="molecule type" value="Genomic_DNA"/>
</dbReference>
<feature type="region of interest" description="Disordered" evidence="1">
    <location>
        <begin position="121"/>
        <end position="143"/>
    </location>
</feature>
<keyword evidence="4" id="KW-1185">Reference proteome</keyword>
<reference evidence="3 4" key="1">
    <citation type="submission" date="2016-07" db="EMBL/GenBank/DDBJ databases">
        <title>Pervasive Adenine N6-methylation of Active Genes in Fungi.</title>
        <authorList>
            <consortium name="DOE Joint Genome Institute"/>
            <person name="Mondo S.J."/>
            <person name="Dannebaum R.O."/>
            <person name="Kuo R.C."/>
            <person name="Labutti K."/>
            <person name="Haridas S."/>
            <person name="Kuo A."/>
            <person name="Salamov A."/>
            <person name="Ahrendt S.R."/>
            <person name="Lipzen A."/>
            <person name="Sullivan W."/>
            <person name="Andreopoulos W.B."/>
            <person name="Clum A."/>
            <person name="Lindquist E."/>
            <person name="Daum C."/>
            <person name="Ramamoorthy G.K."/>
            <person name="Gryganskyi A."/>
            <person name="Culley D."/>
            <person name="Magnuson J.K."/>
            <person name="James T.Y."/>
            <person name="O'Malley M.A."/>
            <person name="Stajich J.E."/>
            <person name="Spatafora J.W."/>
            <person name="Visel A."/>
            <person name="Grigoriev I.V."/>
        </authorList>
    </citation>
    <scope>NUCLEOTIDE SEQUENCE [LARGE SCALE GENOMIC DNA]</scope>
    <source>
        <strain evidence="3 4">CBS 115471</strain>
    </source>
</reference>
<name>A0A1Y1Y342_9PLEO</name>
<evidence type="ECO:0000313" key="4">
    <source>
        <dbReference type="Proteomes" id="UP000193144"/>
    </source>
</evidence>
<gene>
    <name evidence="3" type="ORF">BCR34DRAFT_648127</name>
</gene>
<dbReference type="Gene3D" id="3.30.420.10">
    <property type="entry name" value="Ribonuclease H-like superfamily/Ribonuclease H"/>
    <property type="match status" value="1"/>
</dbReference>
<dbReference type="AlphaFoldDB" id="A0A1Y1Y342"/>
<dbReference type="PROSITE" id="PS50822">
    <property type="entry name" value="PIWI"/>
    <property type="match status" value="1"/>
</dbReference>
<evidence type="ECO:0000256" key="1">
    <source>
        <dbReference type="SAM" id="MobiDB-lite"/>
    </source>
</evidence>
<proteinExistence type="predicted"/>
<dbReference type="OrthoDB" id="10252740at2759"/>
<dbReference type="Pfam" id="PF02171">
    <property type="entry name" value="Piwi"/>
    <property type="match status" value="1"/>
</dbReference>
<sequence>MNRNDNWKPRTLVDQIVTSPYFMDFYLQSHNRIKGTAKSAHYFVLKNELGMKSADLQDLTFNLCHTYVRATLGASYASPAYYPDRLCGQGRCYLREFFAPTTTSEMSKINEPKYSKINLRKRRAKKQNRRRVEMLRKGKRKAR</sequence>
<organism evidence="3 4">
    <name type="scientific">Clohesyomyces aquaticus</name>
    <dbReference type="NCBI Taxonomy" id="1231657"/>
    <lineage>
        <taxon>Eukaryota</taxon>
        <taxon>Fungi</taxon>
        <taxon>Dikarya</taxon>
        <taxon>Ascomycota</taxon>
        <taxon>Pezizomycotina</taxon>
        <taxon>Dothideomycetes</taxon>
        <taxon>Pleosporomycetidae</taxon>
        <taxon>Pleosporales</taxon>
        <taxon>Lindgomycetaceae</taxon>
        <taxon>Clohesyomyces</taxon>
    </lineage>
</organism>
<dbReference type="GO" id="GO:0003676">
    <property type="term" value="F:nucleic acid binding"/>
    <property type="evidence" value="ECO:0007669"/>
    <property type="project" value="InterPro"/>
</dbReference>
<accession>A0A1Y1Y342</accession>
<dbReference type="InterPro" id="IPR003165">
    <property type="entry name" value="Piwi"/>
</dbReference>
<dbReference type="STRING" id="1231657.A0A1Y1Y342"/>
<dbReference type="PANTHER" id="PTHR22891">
    <property type="entry name" value="EUKARYOTIC TRANSLATION INITIATION FACTOR 2C"/>
    <property type="match status" value="1"/>
</dbReference>
<evidence type="ECO:0000313" key="3">
    <source>
        <dbReference type="EMBL" id="ORX92441.1"/>
    </source>
</evidence>
<dbReference type="InterPro" id="IPR012337">
    <property type="entry name" value="RNaseH-like_sf"/>
</dbReference>
<protein>
    <submittedName>
        <fullName evidence="3">Piwi domain-domain-containing protein</fullName>
    </submittedName>
</protein>
<evidence type="ECO:0000259" key="2">
    <source>
        <dbReference type="PROSITE" id="PS50822"/>
    </source>
</evidence>
<dbReference type="InterPro" id="IPR036397">
    <property type="entry name" value="RNaseH_sf"/>
</dbReference>
<comment type="caution">
    <text evidence="3">The sequence shown here is derived from an EMBL/GenBank/DDBJ whole genome shotgun (WGS) entry which is preliminary data.</text>
</comment>
<dbReference type="SUPFAM" id="SSF53098">
    <property type="entry name" value="Ribonuclease H-like"/>
    <property type="match status" value="1"/>
</dbReference>
<feature type="domain" description="Piwi" evidence="2">
    <location>
        <begin position="1"/>
        <end position="86"/>
    </location>
</feature>